<proteinExistence type="predicted"/>
<gene>
    <name evidence="1" type="ORF">LCGC14_0525250</name>
</gene>
<dbReference type="Gene3D" id="3.40.630.30">
    <property type="match status" value="1"/>
</dbReference>
<dbReference type="SUPFAM" id="SSF53649">
    <property type="entry name" value="Alkaline phosphatase-like"/>
    <property type="match status" value="1"/>
</dbReference>
<accession>A0A0F9UIP4</accession>
<dbReference type="SMART" id="SM00028">
    <property type="entry name" value="TPR"/>
    <property type="match status" value="2"/>
</dbReference>
<evidence type="ECO:0000313" key="1">
    <source>
        <dbReference type="EMBL" id="KKN61106.1"/>
    </source>
</evidence>
<protein>
    <submittedName>
        <fullName evidence="1">Uncharacterized protein</fullName>
    </submittedName>
</protein>
<dbReference type="Pfam" id="PF01663">
    <property type="entry name" value="Phosphodiest"/>
    <property type="match status" value="1"/>
</dbReference>
<reference evidence="1" key="1">
    <citation type="journal article" date="2015" name="Nature">
        <title>Complex archaea that bridge the gap between prokaryotes and eukaryotes.</title>
        <authorList>
            <person name="Spang A."/>
            <person name="Saw J.H."/>
            <person name="Jorgensen S.L."/>
            <person name="Zaremba-Niedzwiedzka K."/>
            <person name="Martijn J."/>
            <person name="Lind A.E."/>
            <person name="van Eijk R."/>
            <person name="Schleper C."/>
            <person name="Guy L."/>
            <person name="Ettema T.J."/>
        </authorList>
    </citation>
    <scope>NUCLEOTIDE SEQUENCE</scope>
</reference>
<dbReference type="PANTHER" id="PTHR12558:SF13">
    <property type="entry name" value="CELL DIVISION CYCLE PROTEIN 27 HOMOLOG"/>
    <property type="match status" value="1"/>
</dbReference>
<dbReference type="Pfam" id="PF13181">
    <property type="entry name" value="TPR_8"/>
    <property type="match status" value="1"/>
</dbReference>
<dbReference type="Gene3D" id="1.25.40.10">
    <property type="entry name" value="Tetratricopeptide repeat domain"/>
    <property type="match status" value="1"/>
</dbReference>
<dbReference type="InterPro" id="IPR019734">
    <property type="entry name" value="TPR_rpt"/>
</dbReference>
<dbReference type="PROSITE" id="PS50005">
    <property type="entry name" value="TPR"/>
    <property type="match status" value="2"/>
</dbReference>
<name>A0A0F9UIP4_9ZZZZ</name>
<dbReference type="InterPro" id="IPR002591">
    <property type="entry name" value="Phosphodiest/P_Trfase"/>
</dbReference>
<dbReference type="Gene3D" id="3.40.720.10">
    <property type="entry name" value="Alkaline Phosphatase, subunit A"/>
    <property type="match status" value="1"/>
</dbReference>
<sequence length="1023" mass="113620">MAPKSNPKDQKVLLVGWHAAGWDVITPLLDRGELPNLARVLEQGVMGSMTSVRPVMEPMVYSSLATGKYPEKHGIFGTHEMGSYGQSFRPITSLSRRAKAFWEILSQNDVLCNVVNFPTAEPAEETSGSFVGRAFFGSQRTSSWSPVHVPEDSVWPADLASTLQEFIVALEDLDPPTVGLFVPRMSELSFRDDRLAQIASAVTQTLSVHAVATWLMENSQWRVMSVNYPAIEVFSRKFLQYHPPRLDWVDPEEFDLFKDVVNSSVRLCDLLLGRVLALAGEDAAVIIYSPRAYQAHHRVSQTPVSGPRTEAQLHRPQGIFVMRADGTRRDELIHGVRETDFCPTVLALCNVAVPEDMDGRVLTDAFAQPLPQAKTIKTWETRPPVRPALPEDRQPIPWTEQMSFTSAHGGRNALWVQMQNDWNQAEACLNSSRPDLALPLMTRLYYVTPFWTEMAPLVAESLYLHGLTEEAITVMRNFVSVHGQSPAGKCMAGVIAQSEGRDYEALDLFEDAAKDNPPIPQLYLYLGEVHRRAHRLGRAMDCFTQAIEIDSTCIPGYLGRSRVRLASGEHEAAADEALQALSVDFSSAPAHYMLGMCLEKLDDPEQAKQAYANALRFNENFTLAKNRLAHLQSGGELEDVEEEDALPLAGEGPSRWDVDQLRLGVAGARREVSIWANNFIDCFRQADQQLDAYLATNASQLADQDDQAPPAESSEISGPMLTDMGLVVRPIMPADFGQVSEITSRVLTEHHRHDVFVLHREGEIPLIGAVSLRTGDNTGKRIALVPYLASLAAAADVGLDENTARWALIRAGIIRAVASGATAVSYAFSPEGQGQLRESLERVGFRVKKREMVFGMDMAATRDRCLRVVERCRQRQVIPDDVRVVSFRDVPMHKVDQFFQGFFDDGVGPGRLGLDERLSLVILRGDEIIAGYVGHVQDDIWISPRLAVLDEYQNGWATPMLVGYGAKAGYDSGLRTIHLYADESVFPDMIRIGRRTGGKELARTWIMTLDIVVPWSQPGQKKP</sequence>
<organism evidence="1">
    <name type="scientific">marine sediment metagenome</name>
    <dbReference type="NCBI Taxonomy" id="412755"/>
    <lineage>
        <taxon>unclassified sequences</taxon>
        <taxon>metagenomes</taxon>
        <taxon>ecological metagenomes</taxon>
    </lineage>
</organism>
<dbReference type="AlphaFoldDB" id="A0A0F9UIP4"/>
<dbReference type="InterPro" id="IPR017850">
    <property type="entry name" value="Alkaline_phosphatase_core_sf"/>
</dbReference>
<dbReference type="EMBL" id="LAZR01000671">
    <property type="protein sequence ID" value="KKN61106.1"/>
    <property type="molecule type" value="Genomic_DNA"/>
</dbReference>
<comment type="caution">
    <text evidence="1">The sequence shown here is derived from an EMBL/GenBank/DDBJ whole genome shotgun (WGS) entry which is preliminary data.</text>
</comment>
<dbReference type="SUPFAM" id="SSF48452">
    <property type="entry name" value="TPR-like"/>
    <property type="match status" value="1"/>
</dbReference>
<dbReference type="InterPro" id="IPR011990">
    <property type="entry name" value="TPR-like_helical_dom_sf"/>
</dbReference>
<dbReference type="PANTHER" id="PTHR12558">
    <property type="entry name" value="CELL DIVISION CYCLE 16,23,27"/>
    <property type="match status" value="1"/>
</dbReference>